<dbReference type="PANTHER" id="PTHR46601:SF1">
    <property type="entry name" value="ADF-H DOMAIN-CONTAINING PROTEIN"/>
    <property type="match status" value="1"/>
</dbReference>
<evidence type="ECO:0000313" key="1">
    <source>
        <dbReference type="EMBL" id="WAR25600.1"/>
    </source>
</evidence>
<gene>
    <name evidence="1" type="ORF">MAR_011304</name>
</gene>
<keyword evidence="2" id="KW-1185">Reference proteome</keyword>
<accession>A0ABY7FTQ8</accession>
<protein>
    <submittedName>
        <fullName evidence="1">Uncharacterized protein</fullName>
    </submittedName>
</protein>
<dbReference type="Proteomes" id="UP001164746">
    <property type="component" value="Chromosome 14"/>
</dbReference>
<evidence type="ECO:0000313" key="2">
    <source>
        <dbReference type="Proteomes" id="UP001164746"/>
    </source>
</evidence>
<name>A0ABY7FTQ8_MYAAR</name>
<dbReference type="EMBL" id="CP111025">
    <property type="protein sequence ID" value="WAR25600.1"/>
    <property type="molecule type" value="Genomic_DNA"/>
</dbReference>
<organism evidence="1 2">
    <name type="scientific">Mya arenaria</name>
    <name type="common">Soft-shell clam</name>
    <dbReference type="NCBI Taxonomy" id="6604"/>
    <lineage>
        <taxon>Eukaryota</taxon>
        <taxon>Metazoa</taxon>
        <taxon>Spiralia</taxon>
        <taxon>Lophotrochozoa</taxon>
        <taxon>Mollusca</taxon>
        <taxon>Bivalvia</taxon>
        <taxon>Autobranchia</taxon>
        <taxon>Heteroconchia</taxon>
        <taxon>Euheterodonta</taxon>
        <taxon>Imparidentia</taxon>
        <taxon>Neoheterodontei</taxon>
        <taxon>Myida</taxon>
        <taxon>Myoidea</taxon>
        <taxon>Myidae</taxon>
        <taxon>Mya</taxon>
    </lineage>
</organism>
<sequence>MESENIRKALTLHLIMVRNMKAMNGEANNRDKKLLREIVCRDRILKKYKLWKYAQGILEMKLEKANQTKTTAMDKNKVDYFGRDNNSRIMRKCTITRHGSKKQIRLLNDSIKNIHEKFLSEQRSEISYSLFCRLKPFYVIKPTEKHRETCLCKHHENIQFMINKIFHERAIEINYLDELLKKITCNSENKACIYRECDGCRDKSLTFKHADGRQVFWNSWKNVRLEKEKKNKNETVEKRKTVKTMKEKEFGTLENLENPVQNDLKRVGRHVYNIRHQYRAIESLENHLDIKKQLSIWTSQKISSKCRSEIQGMHFGASQRQISLHTGMIYYRYTSQSFTTLSDNMYHGPAAIWPHLKPVLRRIAEIKNIERIHFVSDGPTTQYRSKNNFFFHSKIIFEFCFKSAIWNFWEAGHGKGALNGIGLCVKRLADSLVLHDKQDITKAAELLEGLAKLGTKIDLYKIEQTDIDLFNVYKDAKITSVPETMKIHQINTPYAMTDTAIHDDQSTSVVKKNTVLLKVNEVDESLIGRLWYEKSKVVALLSGEPEHVTKRHCQIDQVVWKAITDEMDIE</sequence>
<dbReference type="PANTHER" id="PTHR46601">
    <property type="entry name" value="ULP_PROTEASE DOMAIN-CONTAINING PROTEIN"/>
    <property type="match status" value="1"/>
</dbReference>
<reference evidence="1" key="1">
    <citation type="submission" date="2022-11" db="EMBL/GenBank/DDBJ databases">
        <title>Centuries of genome instability and evolution in soft-shell clam transmissible cancer (bioRxiv).</title>
        <authorList>
            <person name="Hart S.F.M."/>
            <person name="Yonemitsu M.A."/>
            <person name="Giersch R.M."/>
            <person name="Beal B.F."/>
            <person name="Arriagada G."/>
            <person name="Davis B.W."/>
            <person name="Ostrander E.A."/>
            <person name="Goff S.P."/>
            <person name="Metzger M.J."/>
        </authorList>
    </citation>
    <scope>NUCLEOTIDE SEQUENCE</scope>
    <source>
        <strain evidence="1">MELC-2E11</strain>
        <tissue evidence="1">Siphon/mantle</tissue>
    </source>
</reference>
<proteinExistence type="predicted"/>